<sequence length="76" mass="8806">MNNDKSTTETITAKCVICHRNFATFKEKPEPTCGDPSCIREARERGIPFHYQLPLVPLTPKRDRKRTPGQPRRKQI</sequence>
<dbReference type="EMBL" id="LAZR01003118">
    <property type="protein sequence ID" value="KKN21795.1"/>
    <property type="molecule type" value="Genomic_DNA"/>
</dbReference>
<comment type="caution">
    <text evidence="1">The sequence shown here is derived from an EMBL/GenBank/DDBJ whole genome shotgun (WGS) entry which is preliminary data.</text>
</comment>
<protein>
    <submittedName>
        <fullName evidence="1">Uncharacterized protein</fullName>
    </submittedName>
</protein>
<proteinExistence type="predicted"/>
<accession>A0A0F9NQM8</accession>
<reference evidence="1" key="1">
    <citation type="journal article" date="2015" name="Nature">
        <title>Complex archaea that bridge the gap between prokaryotes and eukaryotes.</title>
        <authorList>
            <person name="Spang A."/>
            <person name="Saw J.H."/>
            <person name="Jorgensen S.L."/>
            <person name="Zaremba-Niedzwiedzka K."/>
            <person name="Martijn J."/>
            <person name="Lind A.E."/>
            <person name="van Eijk R."/>
            <person name="Schleper C."/>
            <person name="Guy L."/>
            <person name="Ettema T.J."/>
        </authorList>
    </citation>
    <scope>NUCLEOTIDE SEQUENCE</scope>
</reference>
<organism evidence="1">
    <name type="scientific">marine sediment metagenome</name>
    <dbReference type="NCBI Taxonomy" id="412755"/>
    <lineage>
        <taxon>unclassified sequences</taxon>
        <taxon>metagenomes</taxon>
        <taxon>ecological metagenomes</taxon>
    </lineage>
</organism>
<name>A0A0F9NQM8_9ZZZZ</name>
<gene>
    <name evidence="1" type="ORF">LCGC14_0921750</name>
</gene>
<evidence type="ECO:0000313" key="1">
    <source>
        <dbReference type="EMBL" id="KKN21795.1"/>
    </source>
</evidence>
<dbReference type="AlphaFoldDB" id="A0A0F9NQM8"/>